<dbReference type="AlphaFoldDB" id="A0A6C0BKM6"/>
<protein>
    <recommendedName>
        <fullName evidence="2">Glycosyltransferase</fullName>
    </recommendedName>
</protein>
<evidence type="ECO:0000313" key="1">
    <source>
        <dbReference type="EMBL" id="QHS91873.1"/>
    </source>
</evidence>
<proteinExistence type="predicted"/>
<organism evidence="1">
    <name type="scientific">viral metagenome</name>
    <dbReference type="NCBI Taxonomy" id="1070528"/>
    <lineage>
        <taxon>unclassified sequences</taxon>
        <taxon>metagenomes</taxon>
        <taxon>organismal metagenomes</taxon>
    </lineage>
</organism>
<reference evidence="1" key="1">
    <citation type="journal article" date="2020" name="Nature">
        <title>Giant virus diversity and host interactions through global metagenomics.</title>
        <authorList>
            <person name="Schulz F."/>
            <person name="Roux S."/>
            <person name="Paez-Espino D."/>
            <person name="Jungbluth S."/>
            <person name="Walsh D.A."/>
            <person name="Denef V.J."/>
            <person name="McMahon K.D."/>
            <person name="Konstantinidis K.T."/>
            <person name="Eloe-Fadrosh E.A."/>
            <person name="Kyrpides N.C."/>
            <person name="Woyke T."/>
        </authorList>
    </citation>
    <scope>NUCLEOTIDE SEQUENCE</scope>
    <source>
        <strain evidence="1">GVMAG-M-3300013006-15</strain>
    </source>
</reference>
<name>A0A6C0BKM6_9ZZZZ</name>
<accession>A0A6C0BKM6</accession>
<sequence length="251" mass="28938">MSNSVCILINSCPKYNYLAVICCRLIRRYAPLLTWPLVLATAGLTATEVQGLESLNVRIMNQTEEENLDFIESRCVALRILQKEFTYVLLLQDDFFLDREPMYRVLESAVQFLQENPAYVCVRLMPCPGPKGPSVGEWKKIELGQYLFSFQAGIWSCKWLLLFFERMITESITDFPKYNCKKNHYWLIVNPCETGLGASVCMKLEYNAVGFPRIGSWSNAVFLSPWPYRPTAVEKGVLQPWAKEMIKREGF</sequence>
<evidence type="ECO:0008006" key="2">
    <source>
        <dbReference type="Google" id="ProtNLM"/>
    </source>
</evidence>
<dbReference type="EMBL" id="MN739165">
    <property type="protein sequence ID" value="QHS91873.1"/>
    <property type="molecule type" value="Genomic_DNA"/>
</dbReference>